<dbReference type="Proteomes" id="UP000198942">
    <property type="component" value="Unassembled WGS sequence"/>
</dbReference>
<evidence type="ECO:0000313" key="3">
    <source>
        <dbReference type="Proteomes" id="UP000198942"/>
    </source>
</evidence>
<feature type="signal peptide" evidence="1">
    <location>
        <begin position="1"/>
        <end position="18"/>
    </location>
</feature>
<proteinExistence type="predicted"/>
<name>A0A1H8M2J9_9SPHI</name>
<keyword evidence="1" id="KW-0732">Signal</keyword>
<feature type="chain" id="PRO_5011582537" description="Outer membrane protein beta-barrel domain-containing protein" evidence="1">
    <location>
        <begin position="19"/>
        <end position="275"/>
    </location>
</feature>
<accession>A0A1H8M2J9</accession>
<keyword evidence="3" id="KW-1185">Reference proteome</keyword>
<dbReference type="OrthoDB" id="1256438at2"/>
<gene>
    <name evidence="2" type="ORF">SAMN05192574_105353</name>
</gene>
<evidence type="ECO:0000256" key="1">
    <source>
        <dbReference type="SAM" id="SignalP"/>
    </source>
</evidence>
<evidence type="ECO:0008006" key="4">
    <source>
        <dbReference type="Google" id="ProtNLM"/>
    </source>
</evidence>
<sequence>MKKLFLIILFSVSLKAIAQPNYKNIYKVKFVIEVKECDIKGKVKDKVDFVQIPEGFQFKITPPLEAADGYVMTFIRWTEDSGDPNLQSTTNFINNVTFRGSHSNDVTKYYFIPKAMFDSRCEERFHTATWGLTTDVTIIKIRPGSSKLLQGKYPIYTEVTNNINIGMMLVGKFSGENSPISHYIQAGFSFGLIPVTPQSTQDIRTTDGTVGAITPTIGYTFEVNKAQVSVTGGIDYLTGPENKTWVYRGRPWIGLGIGFSLVSLSSPTPKSSTQP</sequence>
<dbReference type="EMBL" id="FOCL01000005">
    <property type="protein sequence ID" value="SEO11378.1"/>
    <property type="molecule type" value="Genomic_DNA"/>
</dbReference>
<dbReference type="AlphaFoldDB" id="A0A1H8M2J9"/>
<dbReference type="RefSeq" id="WP_091212200.1">
    <property type="nucleotide sequence ID" value="NZ_FOCL01000005.1"/>
</dbReference>
<reference evidence="3" key="1">
    <citation type="submission" date="2016-10" db="EMBL/GenBank/DDBJ databases">
        <authorList>
            <person name="Varghese N."/>
            <person name="Submissions S."/>
        </authorList>
    </citation>
    <scope>NUCLEOTIDE SEQUENCE [LARGE SCALE GENOMIC DNA]</scope>
    <source>
        <strain evidence="3">Gh-48</strain>
    </source>
</reference>
<protein>
    <recommendedName>
        <fullName evidence="4">Outer membrane protein beta-barrel domain-containing protein</fullName>
    </recommendedName>
</protein>
<organism evidence="2 3">
    <name type="scientific">Mucilaginibacter gossypiicola</name>
    <dbReference type="NCBI Taxonomy" id="551995"/>
    <lineage>
        <taxon>Bacteria</taxon>
        <taxon>Pseudomonadati</taxon>
        <taxon>Bacteroidota</taxon>
        <taxon>Sphingobacteriia</taxon>
        <taxon>Sphingobacteriales</taxon>
        <taxon>Sphingobacteriaceae</taxon>
        <taxon>Mucilaginibacter</taxon>
    </lineage>
</organism>
<evidence type="ECO:0000313" key="2">
    <source>
        <dbReference type="EMBL" id="SEO11378.1"/>
    </source>
</evidence>